<feature type="compositionally biased region" description="Low complexity" evidence="1">
    <location>
        <begin position="166"/>
        <end position="175"/>
    </location>
</feature>
<evidence type="ECO:0000313" key="2">
    <source>
        <dbReference type="EMBL" id="KAH0537962.1"/>
    </source>
</evidence>
<feature type="region of interest" description="Disordered" evidence="1">
    <location>
        <begin position="38"/>
        <end position="57"/>
    </location>
</feature>
<feature type="region of interest" description="Disordered" evidence="1">
    <location>
        <begin position="154"/>
        <end position="210"/>
    </location>
</feature>
<evidence type="ECO:0000256" key="1">
    <source>
        <dbReference type="SAM" id="MobiDB-lite"/>
    </source>
</evidence>
<dbReference type="AlphaFoldDB" id="A0AAV7HZJ5"/>
<proteinExistence type="predicted"/>
<accession>A0AAV7HZJ5</accession>
<keyword evidence="3" id="KW-1185">Reference proteome</keyword>
<dbReference type="Proteomes" id="UP000826195">
    <property type="component" value="Unassembled WGS sequence"/>
</dbReference>
<gene>
    <name evidence="2" type="ORF">KQX54_001873</name>
</gene>
<sequence>MLTSNSHLVQEFVSSGGFAKHESFESLDVTPQRELVTNPSISEEEVLNSDGSYSAHQDELVNDSSSTVDGVLLDHANSTVGPPMDNDGKLGNFESSIEQFVTRRDLDVAVQKDSAPPKDLNNRVFKRRRRCCNNFKKPSDGTMISDEAVHNLTTQHTNGGNASKEVSTSTVSSDSCDQKHGSSDAKSEVVEKRRRRRRRRPSKKTKASGASLVASNVVYFSPSTRRDTNRSANNVGESAFGFAWSKSAVKTRLTRRHGTCLEYPDQVSQIEKDGRPSSYAYNPVYNVMCKIK</sequence>
<evidence type="ECO:0000313" key="3">
    <source>
        <dbReference type="Proteomes" id="UP000826195"/>
    </source>
</evidence>
<protein>
    <submittedName>
        <fullName evidence="2">Uncharacterized protein</fullName>
    </submittedName>
</protein>
<reference evidence="2 3" key="1">
    <citation type="journal article" date="2021" name="J. Hered.">
        <title>A chromosome-level genome assembly of the parasitoid wasp, Cotesia glomerata (Hymenoptera: Braconidae).</title>
        <authorList>
            <person name="Pinto B.J."/>
            <person name="Weis J.J."/>
            <person name="Gamble T."/>
            <person name="Ode P.J."/>
            <person name="Paul R."/>
            <person name="Zaspel J.M."/>
        </authorList>
    </citation>
    <scope>NUCLEOTIDE SEQUENCE [LARGE SCALE GENOMIC DNA]</scope>
    <source>
        <strain evidence="2">CgM1</strain>
    </source>
</reference>
<dbReference type="EMBL" id="JAHXZJ010002610">
    <property type="protein sequence ID" value="KAH0537962.1"/>
    <property type="molecule type" value="Genomic_DNA"/>
</dbReference>
<organism evidence="2 3">
    <name type="scientific">Cotesia glomerata</name>
    <name type="common">Lepidopteran parasitic wasp</name>
    <name type="synonym">Apanteles glomeratus</name>
    <dbReference type="NCBI Taxonomy" id="32391"/>
    <lineage>
        <taxon>Eukaryota</taxon>
        <taxon>Metazoa</taxon>
        <taxon>Ecdysozoa</taxon>
        <taxon>Arthropoda</taxon>
        <taxon>Hexapoda</taxon>
        <taxon>Insecta</taxon>
        <taxon>Pterygota</taxon>
        <taxon>Neoptera</taxon>
        <taxon>Endopterygota</taxon>
        <taxon>Hymenoptera</taxon>
        <taxon>Apocrita</taxon>
        <taxon>Ichneumonoidea</taxon>
        <taxon>Braconidae</taxon>
        <taxon>Microgastrinae</taxon>
        <taxon>Cotesia</taxon>
    </lineage>
</organism>
<comment type="caution">
    <text evidence="2">The sequence shown here is derived from an EMBL/GenBank/DDBJ whole genome shotgun (WGS) entry which is preliminary data.</text>
</comment>
<name>A0AAV7HZJ5_COTGL</name>
<feature type="compositionally biased region" description="Basic residues" evidence="1">
    <location>
        <begin position="192"/>
        <end position="206"/>
    </location>
</feature>
<feature type="compositionally biased region" description="Basic and acidic residues" evidence="1">
    <location>
        <begin position="176"/>
        <end position="191"/>
    </location>
</feature>
<feature type="compositionally biased region" description="Polar residues" evidence="1">
    <location>
        <begin position="154"/>
        <end position="165"/>
    </location>
</feature>